<gene>
    <name evidence="1" type="ORF">DCAF_LOCUS25862</name>
</gene>
<keyword evidence="2" id="KW-1185">Reference proteome</keyword>
<evidence type="ECO:0000313" key="1">
    <source>
        <dbReference type="EMBL" id="CAK7355602.1"/>
    </source>
</evidence>
<comment type="caution">
    <text evidence="1">The sequence shown here is derived from an EMBL/GenBank/DDBJ whole genome shotgun (WGS) entry which is preliminary data.</text>
</comment>
<evidence type="ECO:0000313" key="2">
    <source>
        <dbReference type="Proteomes" id="UP001314170"/>
    </source>
</evidence>
<name>A0AAV1SRH3_9ROSI</name>
<accession>A0AAV1SRH3</accession>
<protein>
    <submittedName>
        <fullName evidence="1">Uncharacterized protein</fullName>
    </submittedName>
</protein>
<dbReference type="EMBL" id="CAWUPB010001195">
    <property type="protein sequence ID" value="CAK7355602.1"/>
    <property type="molecule type" value="Genomic_DNA"/>
</dbReference>
<dbReference type="AlphaFoldDB" id="A0AAV1SRH3"/>
<sequence length="79" mass="8937">MFDRQLVRGGTFPDEQEIGAFISGLKEQLRVDLEQGLKAILELFLKESILDDTKALEISLYVLINIITQTMSVQARLRG</sequence>
<proteinExistence type="predicted"/>
<reference evidence="1 2" key="1">
    <citation type="submission" date="2024-01" db="EMBL/GenBank/DDBJ databases">
        <authorList>
            <person name="Waweru B."/>
        </authorList>
    </citation>
    <scope>NUCLEOTIDE SEQUENCE [LARGE SCALE GENOMIC DNA]</scope>
</reference>
<organism evidence="1 2">
    <name type="scientific">Dovyalis caffra</name>
    <dbReference type="NCBI Taxonomy" id="77055"/>
    <lineage>
        <taxon>Eukaryota</taxon>
        <taxon>Viridiplantae</taxon>
        <taxon>Streptophyta</taxon>
        <taxon>Embryophyta</taxon>
        <taxon>Tracheophyta</taxon>
        <taxon>Spermatophyta</taxon>
        <taxon>Magnoliopsida</taxon>
        <taxon>eudicotyledons</taxon>
        <taxon>Gunneridae</taxon>
        <taxon>Pentapetalae</taxon>
        <taxon>rosids</taxon>
        <taxon>fabids</taxon>
        <taxon>Malpighiales</taxon>
        <taxon>Salicaceae</taxon>
        <taxon>Flacourtieae</taxon>
        <taxon>Dovyalis</taxon>
    </lineage>
</organism>
<dbReference type="Proteomes" id="UP001314170">
    <property type="component" value="Unassembled WGS sequence"/>
</dbReference>